<reference evidence="1" key="1">
    <citation type="submission" date="2022-02" db="EMBL/GenBank/DDBJ databases">
        <title>Plant Genome Project.</title>
        <authorList>
            <person name="Zhang R.-G."/>
        </authorList>
    </citation>
    <scope>NUCLEOTIDE SEQUENCE</scope>
    <source>
        <strain evidence="1">AT1</strain>
    </source>
</reference>
<evidence type="ECO:0000313" key="2">
    <source>
        <dbReference type="Proteomes" id="UP001062846"/>
    </source>
</evidence>
<name>A0ACC0ND28_RHOML</name>
<proteinExistence type="predicted"/>
<dbReference type="EMBL" id="CM046393">
    <property type="protein sequence ID" value="KAI8551242.1"/>
    <property type="molecule type" value="Genomic_DNA"/>
</dbReference>
<sequence>MIVPLLDFFRGKSVGGDDSLVGECCTLRNIEVLKNPPSSFVREKTSDSNKQPLVRIESDVASVNTTALQEQFLKQAFLQSSILAFSSDSIESVAK</sequence>
<comment type="caution">
    <text evidence="1">The sequence shown here is derived from an EMBL/GenBank/DDBJ whole genome shotgun (WGS) entry which is preliminary data.</text>
</comment>
<gene>
    <name evidence="1" type="ORF">RHMOL_Rhmol06G0169700</name>
</gene>
<dbReference type="Proteomes" id="UP001062846">
    <property type="component" value="Chromosome 6"/>
</dbReference>
<protein>
    <submittedName>
        <fullName evidence="1">Uncharacterized protein</fullName>
    </submittedName>
</protein>
<keyword evidence="2" id="KW-1185">Reference proteome</keyword>
<organism evidence="1 2">
    <name type="scientific">Rhododendron molle</name>
    <name type="common">Chinese azalea</name>
    <name type="synonym">Azalea mollis</name>
    <dbReference type="NCBI Taxonomy" id="49168"/>
    <lineage>
        <taxon>Eukaryota</taxon>
        <taxon>Viridiplantae</taxon>
        <taxon>Streptophyta</taxon>
        <taxon>Embryophyta</taxon>
        <taxon>Tracheophyta</taxon>
        <taxon>Spermatophyta</taxon>
        <taxon>Magnoliopsida</taxon>
        <taxon>eudicotyledons</taxon>
        <taxon>Gunneridae</taxon>
        <taxon>Pentapetalae</taxon>
        <taxon>asterids</taxon>
        <taxon>Ericales</taxon>
        <taxon>Ericaceae</taxon>
        <taxon>Ericoideae</taxon>
        <taxon>Rhodoreae</taxon>
        <taxon>Rhododendron</taxon>
    </lineage>
</organism>
<evidence type="ECO:0000313" key="1">
    <source>
        <dbReference type="EMBL" id="KAI8551242.1"/>
    </source>
</evidence>
<accession>A0ACC0ND28</accession>